<evidence type="ECO:0000256" key="5">
    <source>
        <dbReference type="PROSITE-ProRule" id="PRU01016"/>
    </source>
</evidence>
<evidence type="ECO:0000256" key="8">
    <source>
        <dbReference type="SAM" id="MobiDB-lite"/>
    </source>
</evidence>
<feature type="active site" evidence="5">
    <location>
        <position position="107"/>
    </location>
</feature>
<evidence type="ECO:0000256" key="2">
    <source>
        <dbReference type="ARBA" id="ARBA00022679"/>
    </source>
</evidence>
<dbReference type="InterPro" id="IPR029063">
    <property type="entry name" value="SAM-dependent_MTases_sf"/>
</dbReference>
<dbReference type="Pfam" id="PF00145">
    <property type="entry name" value="DNA_methylase"/>
    <property type="match status" value="1"/>
</dbReference>
<dbReference type="InterPro" id="IPR050390">
    <property type="entry name" value="C5-Methyltransferase"/>
</dbReference>
<comment type="catalytic activity">
    <reaction evidence="7">
        <text>a 2'-deoxycytidine in DNA + S-adenosyl-L-methionine = a 5-methyl-2'-deoxycytidine in DNA + S-adenosyl-L-homocysteine + H(+)</text>
        <dbReference type="Rhea" id="RHEA:13681"/>
        <dbReference type="Rhea" id="RHEA-COMP:11369"/>
        <dbReference type="Rhea" id="RHEA-COMP:11370"/>
        <dbReference type="ChEBI" id="CHEBI:15378"/>
        <dbReference type="ChEBI" id="CHEBI:57856"/>
        <dbReference type="ChEBI" id="CHEBI:59789"/>
        <dbReference type="ChEBI" id="CHEBI:85452"/>
        <dbReference type="ChEBI" id="CHEBI:85454"/>
        <dbReference type="EC" id="2.1.1.37"/>
    </reaction>
</comment>
<sequence length="375" mass="41609">MKDSPNSVPRVAGRVWHDHAVGTRGVAISLFSGAGGLDLGAQRAGYEVRAAVEWDRDAAATMEKNFPHLVAPVIQSDILTVSTEEILTAAGLGTGERPDLLIGGPPCTPFSKSGFWLDWKRDGLDPTASLLQEYTRVLREAKPRRFVLENVYALTYNNKASKPAFERLMREIDEAGYHCAWKVLFAADYGVPQARPRLFVVGAPKSEPVPTHPEPTHGGKWESTLTGKLDRPHVTAGEVLENLVTEPEPSEIVGGKYGHLLKDIPPGDNYLFYTENRGHPNPQFKWRGKYWSFLLKLSPDRPSPTIQAQPGPYIGPFHWDNRRLRVPELKRLFTFPDNFEFVGTRNSVQAQIGNSVPPLLAERVIGALTRVSAAY</sequence>
<evidence type="ECO:0000313" key="10">
    <source>
        <dbReference type="Proteomes" id="UP001230908"/>
    </source>
</evidence>
<dbReference type="PROSITE" id="PS00094">
    <property type="entry name" value="C5_MTASE_1"/>
    <property type="match status" value="1"/>
</dbReference>
<dbReference type="Gene3D" id="3.40.50.150">
    <property type="entry name" value="Vaccinia Virus protein VP39"/>
    <property type="match status" value="1"/>
</dbReference>
<dbReference type="GO" id="GO:0003886">
    <property type="term" value="F:DNA (cytosine-5-)-methyltransferase activity"/>
    <property type="evidence" value="ECO:0007669"/>
    <property type="project" value="UniProtKB-EC"/>
</dbReference>
<dbReference type="PANTHER" id="PTHR10629:SF52">
    <property type="entry name" value="DNA (CYTOSINE-5)-METHYLTRANSFERASE 1"/>
    <property type="match status" value="1"/>
</dbReference>
<protein>
    <recommendedName>
        <fullName evidence="7">Cytosine-specific methyltransferase</fullName>
        <ecNumber evidence="7">2.1.1.37</ecNumber>
    </recommendedName>
</protein>
<dbReference type="NCBIfam" id="TIGR00675">
    <property type="entry name" value="dcm"/>
    <property type="match status" value="1"/>
</dbReference>
<keyword evidence="3 5" id="KW-0949">S-adenosyl-L-methionine</keyword>
<keyword evidence="2 5" id="KW-0808">Transferase</keyword>
<dbReference type="InterPro" id="IPR018117">
    <property type="entry name" value="C5_DNA_meth_AS"/>
</dbReference>
<evidence type="ECO:0000256" key="3">
    <source>
        <dbReference type="ARBA" id="ARBA00022691"/>
    </source>
</evidence>
<keyword evidence="4" id="KW-0680">Restriction system</keyword>
<evidence type="ECO:0000313" key="9">
    <source>
        <dbReference type="EMBL" id="MDQ7910742.1"/>
    </source>
</evidence>
<proteinExistence type="inferred from homology"/>
<feature type="region of interest" description="Disordered" evidence="8">
    <location>
        <begin position="205"/>
        <end position="226"/>
    </location>
</feature>
<organism evidence="9 10">
    <name type="scientific">Phytohabitans maris</name>
    <dbReference type="NCBI Taxonomy" id="3071409"/>
    <lineage>
        <taxon>Bacteria</taxon>
        <taxon>Bacillati</taxon>
        <taxon>Actinomycetota</taxon>
        <taxon>Actinomycetes</taxon>
        <taxon>Micromonosporales</taxon>
        <taxon>Micromonosporaceae</taxon>
    </lineage>
</organism>
<dbReference type="PROSITE" id="PS51679">
    <property type="entry name" value="SAM_MT_C5"/>
    <property type="match status" value="1"/>
</dbReference>
<dbReference type="InterPro" id="IPR001525">
    <property type="entry name" value="C5_MeTfrase"/>
</dbReference>
<dbReference type="Gene3D" id="3.90.120.10">
    <property type="entry name" value="DNA Methylase, subunit A, domain 2"/>
    <property type="match status" value="1"/>
</dbReference>
<accession>A0ABU0ZW60</accession>
<gene>
    <name evidence="9" type="ORF">RB614_40240</name>
</gene>
<evidence type="ECO:0000256" key="6">
    <source>
        <dbReference type="RuleBase" id="RU000416"/>
    </source>
</evidence>
<evidence type="ECO:0000256" key="1">
    <source>
        <dbReference type="ARBA" id="ARBA00022603"/>
    </source>
</evidence>
<comment type="similarity">
    <text evidence="5 6">Belongs to the class I-like SAM-binding methyltransferase superfamily. C5-methyltransferase family.</text>
</comment>
<dbReference type="EMBL" id="JAVHUY010000062">
    <property type="protein sequence ID" value="MDQ7910742.1"/>
    <property type="molecule type" value="Genomic_DNA"/>
</dbReference>
<evidence type="ECO:0000256" key="4">
    <source>
        <dbReference type="ARBA" id="ARBA00022747"/>
    </source>
</evidence>
<name>A0ABU0ZW60_9ACTN</name>
<comment type="caution">
    <text evidence="9">The sequence shown here is derived from an EMBL/GenBank/DDBJ whole genome shotgun (WGS) entry which is preliminary data.</text>
</comment>
<dbReference type="EC" id="2.1.1.37" evidence="7"/>
<evidence type="ECO:0000256" key="7">
    <source>
        <dbReference type="RuleBase" id="RU000417"/>
    </source>
</evidence>
<dbReference type="Proteomes" id="UP001230908">
    <property type="component" value="Unassembled WGS sequence"/>
</dbReference>
<dbReference type="GO" id="GO:0032259">
    <property type="term" value="P:methylation"/>
    <property type="evidence" value="ECO:0007669"/>
    <property type="project" value="UniProtKB-KW"/>
</dbReference>
<dbReference type="PRINTS" id="PR00105">
    <property type="entry name" value="C5METTRFRASE"/>
</dbReference>
<dbReference type="PANTHER" id="PTHR10629">
    <property type="entry name" value="CYTOSINE-SPECIFIC METHYLTRANSFERASE"/>
    <property type="match status" value="1"/>
</dbReference>
<dbReference type="SUPFAM" id="SSF53335">
    <property type="entry name" value="S-adenosyl-L-methionine-dependent methyltransferases"/>
    <property type="match status" value="1"/>
</dbReference>
<reference evidence="9 10" key="1">
    <citation type="submission" date="2023-08" db="EMBL/GenBank/DDBJ databases">
        <title>Phytohabitans sansha sp. nov., isolated from marine sediment.</title>
        <authorList>
            <person name="Zhao Y."/>
            <person name="Yi K."/>
        </authorList>
    </citation>
    <scope>NUCLEOTIDE SEQUENCE [LARGE SCALE GENOMIC DNA]</scope>
    <source>
        <strain evidence="9 10">ZYX-F-186</strain>
    </source>
</reference>
<keyword evidence="10" id="KW-1185">Reference proteome</keyword>
<keyword evidence="1 5" id="KW-0489">Methyltransferase</keyword>